<dbReference type="Proteomes" id="UP000789366">
    <property type="component" value="Unassembled WGS sequence"/>
</dbReference>
<keyword evidence="2" id="KW-1185">Reference proteome</keyword>
<name>A0ACA9MIS9_9GLOM</name>
<protein>
    <submittedName>
        <fullName evidence="1">8930_t:CDS:1</fullName>
    </submittedName>
</protein>
<evidence type="ECO:0000313" key="1">
    <source>
        <dbReference type="EMBL" id="CAG8595312.1"/>
    </source>
</evidence>
<sequence length="270" mass="31968">KHIKSRFYDRCQKSALMLLSEGNIRLKTWLYKWKPFLLAWKRLQGKVPISAGNWPWTLDAIKIMNANGSDFTVTKVLEYLRQSSIKQTLSQANIFSDNQNKENWSWSKIKEVPNKKKDIFWRMIHNALPIGKRLSHFAPTHDIMCPWCPEKEQDLSHFTIECRISKNLWKTVYDFFNIPQEELPTTLENIITANNVRPPQHHYFITWLHINIIFEIWFWLVNAKWGGNKLTEAALPFILKDRLIKELKVLQKTNSNVQIHTINTQCINLI</sequence>
<accession>A0ACA9MIS9</accession>
<organism evidence="1 2">
    <name type="scientific">Cetraspora pellucida</name>
    <dbReference type="NCBI Taxonomy" id="1433469"/>
    <lineage>
        <taxon>Eukaryota</taxon>
        <taxon>Fungi</taxon>
        <taxon>Fungi incertae sedis</taxon>
        <taxon>Mucoromycota</taxon>
        <taxon>Glomeromycotina</taxon>
        <taxon>Glomeromycetes</taxon>
        <taxon>Diversisporales</taxon>
        <taxon>Gigasporaceae</taxon>
        <taxon>Cetraspora</taxon>
    </lineage>
</organism>
<comment type="caution">
    <text evidence="1">The sequence shown here is derived from an EMBL/GenBank/DDBJ whole genome shotgun (WGS) entry which is preliminary data.</text>
</comment>
<feature type="non-terminal residue" evidence="1">
    <location>
        <position position="1"/>
    </location>
</feature>
<proteinExistence type="predicted"/>
<evidence type="ECO:0000313" key="2">
    <source>
        <dbReference type="Proteomes" id="UP000789366"/>
    </source>
</evidence>
<gene>
    <name evidence="1" type="ORF">SPELUC_LOCUS6905</name>
</gene>
<reference evidence="1" key="1">
    <citation type="submission" date="2021-06" db="EMBL/GenBank/DDBJ databases">
        <authorList>
            <person name="Kallberg Y."/>
            <person name="Tangrot J."/>
            <person name="Rosling A."/>
        </authorList>
    </citation>
    <scope>NUCLEOTIDE SEQUENCE</scope>
    <source>
        <strain evidence="1">28 12/20/2015</strain>
    </source>
</reference>
<dbReference type="EMBL" id="CAJVPW010008615">
    <property type="protein sequence ID" value="CAG8595312.1"/>
    <property type="molecule type" value="Genomic_DNA"/>
</dbReference>